<evidence type="ECO:0000313" key="2">
    <source>
        <dbReference type="EMBL" id="RCV55507.1"/>
    </source>
</evidence>
<gene>
    <name evidence="2" type="ORF">DEF24_17895</name>
</gene>
<dbReference type="InterPro" id="IPR013022">
    <property type="entry name" value="Xyl_isomerase-like_TIM-brl"/>
</dbReference>
<keyword evidence="2" id="KW-0413">Isomerase</keyword>
<dbReference type="RefSeq" id="WP_147280496.1">
    <property type="nucleotide sequence ID" value="NZ_QEIN01000145.1"/>
</dbReference>
<dbReference type="InterPro" id="IPR036237">
    <property type="entry name" value="Xyl_isomerase-like_sf"/>
</dbReference>
<feature type="domain" description="Xylose isomerase-like TIM barrel" evidence="1">
    <location>
        <begin position="8"/>
        <end position="207"/>
    </location>
</feature>
<dbReference type="GO" id="GO:0016853">
    <property type="term" value="F:isomerase activity"/>
    <property type="evidence" value="ECO:0007669"/>
    <property type="project" value="UniProtKB-KW"/>
</dbReference>
<dbReference type="EMBL" id="QEIN01000145">
    <property type="protein sequence ID" value="RCV55507.1"/>
    <property type="molecule type" value="Genomic_DNA"/>
</dbReference>
<dbReference type="PANTHER" id="PTHR12110">
    <property type="entry name" value="HYDROXYPYRUVATE ISOMERASE"/>
    <property type="match status" value="1"/>
</dbReference>
<dbReference type="PANTHER" id="PTHR12110:SF41">
    <property type="entry name" value="INOSOSE DEHYDRATASE"/>
    <property type="match status" value="1"/>
</dbReference>
<comment type="caution">
    <text evidence="2">The sequence shown here is derived from an EMBL/GenBank/DDBJ whole genome shotgun (WGS) entry which is preliminary data.</text>
</comment>
<dbReference type="Proteomes" id="UP000253318">
    <property type="component" value="Unassembled WGS sequence"/>
</dbReference>
<reference evidence="2 3" key="1">
    <citation type="submission" date="2018-04" db="EMBL/GenBank/DDBJ databases">
        <title>Novel actinobacteria from marine sediment.</title>
        <authorList>
            <person name="Ng Z.Y."/>
            <person name="Tan G.Y.A."/>
        </authorList>
    </citation>
    <scope>NUCLEOTIDE SEQUENCE [LARGE SCALE GENOMIC DNA]</scope>
    <source>
        <strain evidence="2 3">TPS81</strain>
    </source>
</reference>
<dbReference type="Pfam" id="PF01261">
    <property type="entry name" value="AP_endonuc_2"/>
    <property type="match status" value="1"/>
</dbReference>
<dbReference type="OrthoDB" id="9798407at2"/>
<proteinExistence type="predicted"/>
<name>A0A368T2K5_9ACTN</name>
<organism evidence="2 3">
    <name type="scientific">Marinitenerispora sediminis</name>
    <dbReference type="NCBI Taxonomy" id="1931232"/>
    <lineage>
        <taxon>Bacteria</taxon>
        <taxon>Bacillati</taxon>
        <taxon>Actinomycetota</taxon>
        <taxon>Actinomycetes</taxon>
        <taxon>Streptosporangiales</taxon>
        <taxon>Nocardiopsidaceae</taxon>
        <taxon>Marinitenerispora</taxon>
    </lineage>
</organism>
<keyword evidence="3" id="KW-1185">Reference proteome</keyword>
<sequence length="248" mass="25725">AADPDAALARLAETGFRAVEPFGLGVPAIAADERLARARKLRGSLDAAGLGVSAVHCGLPADLGALAEEVAALGADTAYIAVPGMVPGFDNDVFGDADRLAAFADTLNAAAETLAASGVRLGYHNHEFEWARLPDGRYGYDVFWSLADDRLVAELDVYWAAVAGVDPAAALAALGPRAVAVHLKDGPAERGKPQTPLGTGDVDVAAAVAAAPGLAWHVTEIDTTEQDEFELLAANARYLVENGLSRWE</sequence>
<dbReference type="SUPFAM" id="SSF51658">
    <property type="entry name" value="Xylose isomerase-like"/>
    <property type="match status" value="1"/>
</dbReference>
<evidence type="ECO:0000259" key="1">
    <source>
        <dbReference type="Pfam" id="PF01261"/>
    </source>
</evidence>
<feature type="non-terminal residue" evidence="2">
    <location>
        <position position="1"/>
    </location>
</feature>
<accession>A0A368T2K5</accession>
<dbReference type="InterPro" id="IPR050312">
    <property type="entry name" value="IolE/XylAMocC-like"/>
</dbReference>
<dbReference type="AlphaFoldDB" id="A0A368T2K5"/>
<dbReference type="Gene3D" id="3.20.20.150">
    <property type="entry name" value="Divalent-metal-dependent TIM barrel enzymes"/>
    <property type="match status" value="1"/>
</dbReference>
<protein>
    <submittedName>
        <fullName evidence="2">Sugar phosphate isomerase</fullName>
    </submittedName>
</protein>
<evidence type="ECO:0000313" key="3">
    <source>
        <dbReference type="Proteomes" id="UP000253318"/>
    </source>
</evidence>